<gene>
    <name evidence="2" type="ORF">DE4585_03933</name>
</gene>
<evidence type="ECO:0000256" key="1">
    <source>
        <dbReference type="SAM" id="MobiDB-lite"/>
    </source>
</evidence>
<organism evidence="2 3">
    <name type="scientific">Mycobacteroides salmoniphilum</name>
    <dbReference type="NCBI Taxonomy" id="404941"/>
    <lineage>
        <taxon>Bacteria</taxon>
        <taxon>Bacillati</taxon>
        <taxon>Actinomycetota</taxon>
        <taxon>Actinomycetes</taxon>
        <taxon>Mycobacteriales</taxon>
        <taxon>Mycobacteriaceae</taxon>
        <taxon>Mycobacteroides</taxon>
    </lineage>
</organism>
<dbReference type="AlphaFoldDB" id="A0A4R8RUA1"/>
<sequence length="88" mass="10052">MAEGIDVDVDAAKKTYDDMEDKKSEMQSAQQNVATYTEDIKSHWVSDEKAPPFHSAMGHIKDTFDTKMNSFMDHIERSRTDLQHLAGF</sequence>
<name>A0A4R8RUA1_9MYCO</name>
<feature type="compositionally biased region" description="Basic and acidic residues" evidence="1">
    <location>
        <begin position="10"/>
        <end position="25"/>
    </location>
</feature>
<evidence type="ECO:0000313" key="3">
    <source>
        <dbReference type="Proteomes" id="UP000295117"/>
    </source>
</evidence>
<accession>A0A4R8RUA1</accession>
<proteinExistence type="predicted"/>
<feature type="region of interest" description="Disordered" evidence="1">
    <location>
        <begin position="1"/>
        <end position="28"/>
    </location>
</feature>
<dbReference type="Gene3D" id="1.10.287.1060">
    <property type="entry name" value="ESAT-6-like"/>
    <property type="match status" value="1"/>
</dbReference>
<dbReference type="RefSeq" id="WP_052616321.1">
    <property type="nucleotide sequence ID" value="NZ_PECH01000009.1"/>
</dbReference>
<dbReference type="Proteomes" id="UP000295117">
    <property type="component" value="Unassembled WGS sequence"/>
</dbReference>
<dbReference type="EMBL" id="PECH01000009">
    <property type="protein sequence ID" value="TDZ78097.1"/>
    <property type="molecule type" value="Genomic_DNA"/>
</dbReference>
<reference evidence="2 3" key="1">
    <citation type="journal article" date="2019" name="Sci. Rep.">
        <title>Extended insight into the Mycobacterium chelonae-abscessus complex through whole genome sequencing of Mycobacterium salmoniphilum outbreak and Mycobacterium salmoniphilum-like strains.</title>
        <authorList>
            <person name="Behra P.R.K."/>
            <person name="Das S."/>
            <person name="Pettersson B.M.F."/>
            <person name="Shirreff L."/>
            <person name="DuCote T."/>
            <person name="Jacobsson K.G."/>
            <person name="Ennis D.G."/>
            <person name="Kirsebom L.A."/>
        </authorList>
    </citation>
    <scope>NUCLEOTIDE SEQUENCE [LARGE SCALE GENOMIC DNA]</scope>
    <source>
        <strain evidence="2 3">DE 4585</strain>
    </source>
</reference>
<protein>
    <submittedName>
        <fullName evidence="2">Uncharacterized protein</fullName>
    </submittedName>
</protein>
<comment type="caution">
    <text evidence="2">The sequence shown here is derived from an EMBL/GenBank/DDBJ whole genome shotgun (WGS) entry which is preliminary data.</text>
</comment>
<evidence type="ECO:0000313" key="2">
    <source>
        <dbReference type="EMBL" id="TDZ78097.1"/>
    </source>
</evidence>